<keyword evidence="4 6" id="KW-1133">Transmembrane helix</keyword>
<keyword evidence="5 6" id="KW-0472">Membrane</keyword>
<evidence type="ECO:0000256" key="2">
    <source>
        <dbReference type="ARBA" id="ARBA00022475"/>
    </source>
</evidence>
<evidence type="ECO:0000256" key="4">
    <source>
        <dbReference type="ARBA" id="ARBA00022989"/>
    </source>
</evidence>
<feature type="transmembrane region" description="Helical" evidence="6">
    <location>
        <begin position="207"/>
        <end position="226"/>
    </location>
</feature>
<protein>
    <submittedName>
        <fullName evidence="7">Arginine exporter protein ArgO</fullName>
    </submittedName>
</protein>
<dbReference type="EMBL" id="JAGINW010000001">
    <property type="protein sequence ID" value="MBP2319952.1"/>
    <property type="molecule type" value="Genomic_DNA"/>
</dbReference>
<evidence type="ECO:0000313" key="8">
    <source>
        <dbReference type="Proteomes" id="UP001519332"/>
    </source>
</evidence>
<dbReference type="InterPro" id="IPR001123">
    <property type="entry name" value="LeuE-type"/>
</dbReference>
<keyword evidence="8" id="KW-1185">Reference proteome</keyword>
<feature type="transmembrane region" description="Helical" evidence="6">
    <location>
        <begin position="64"/>
        <end position="89"/>
    </location>
</feature>
<dbReference type="PANTHER" id="PTHR30086">
    <property type="entry name" value="ARGININE EXPORTER PROTEIN ARGO"/>
    <property type="match status" value="1"/>
</dbReference>
<reference evidence="7 8" key="1">
    <citation type="submission" date="2021-03" db="EMBL/GenBank/DDBJ databases">
        <title>Sequencing the genomes of 1000 actinobacteria strains.</title>
        <authorList>
            <person name="Klenk H.-P."/>
        </authorList>
    </citation>
    <scope>NUCLEOTIDE SEQUENCE [LARGE SCALE GENOMIC DNA]</scope>
    <source>
        <strain evidence="7 8">DSM 46670</strain>
    </source>
</reference>
<gene>
    <name evidence="7" type="ORF">JOF56_000337</name>
</gene>
<sequence>MSCRDGDWGASTAGRAAGEVRPHAVMSGAFFAGVVAGYGVAIPVGAIGALIISLTARTSLKIGAAAALGVATADGLYALVAVLSGAALARLIEPVATQMRWAAAIVLVVLAIRTAVAAFRESKARQEKPTTVRGAYFGLLGLTVLNPATIVYFGALVVGMQADTTPDLLSGIVFVLGAWLASASWQLLLAGGGSLVGRVLSGPRGRLGTALVSSGVIIFLAVGLVTG</sequence>
<evidence type="ECO:0000256" key="5">
    <source>
        <dbReference type="ARBA" id="ARBA00023136"/>
    </source>
</evidence>
<feature type="transmembrane region" description="Helical" evidence="6">
    <location>
        <begin position="29"/>
        <end position="52"/>
    </location>
</feature>
<evidence type="ECO:0000313" key="7">
    <source>
        <dbReference type="EMBL" id="MBP2319952.1"/>
    </source>
</evidence>
<organism evidence="7 8">
    <name type="scientific">Kibdelosporangium banguiense</name>
    <dbReference type="NCBI Taxonomy" id="1365924"/>
    <lineage>
        <taxon>Bacteria</taxon>
        <taxon>Bacillati</taxon>
        <taxon>Actinomycetota</taxon>
        <taxon>Actinomycetes</taxon>
        <taxon>Pseudonocardiales</taxon>
        <taxon>Pseudonocardiaceae</taxon>
        <taxon>Kibdelosporangium</taxon>
    </lineage>
</organism>
<evidence type="ECO:0000256" key="1">
    <source>
        <dbReference type="ARBA" id="ARBA00004651"/>
    </source>
</evidence>
<accession>A0ABS4T661</accession>
<comment type="subcellular location">
    <subcellularLocation>
        <location evidence="1">Cell membrane</location>
        <topology evidence="1">Multi-pass membrane protein</topology>
    </subcellularLocation>
</comment>
<dbReference type="Proteomes" id="UP001519332">
    <property type="component" value="Unassembled WGS sequence"/>
</dbReference>
<keyword evidence="2" id="KW-1003">Cell membrane</keyword>
<evidence type="ECO:0000256" key="6">
    <source>
        <dbReference type="SAM" id="Phobius"/>
    </source>
</evidence>
<dbReference type="Pfam" id="PF01810">
    <property type="entry name" value="LysE"/>
    <property type="match status" value="1"/>
</dbReference>
<proteinExistence type="predicted"/>
<feature type="transmembrane region" description="Helical" evidence="6">
    <location>
        <begin position="168"/>
        <end position="195"/>
    </location>
</feature>
<feature type="transmembrane region" description="Helical" evidence="6">
    <location>
        <begin position="139"/>
        <end position="162"/>
    </location>
</feature>
<evidence type="ECO:0000256" key="3">
    <source>
        <dbReference type="ARBA" id="ARBA00022692"/>
    </source>
</evidence>
<dbReference type="PANTHER" id="PTHR30086:SF20">
    <property type="entry name" value="ARGININE EXPORTER PROTEIN ARGO-RELATED"/>
    <property type="match status" value="1"/>
</dbReference>
<name>A0ABS4T661_9PSEU</name>
<keyword evidence="3 6" id="KW-0812">Transmembrane</keyword>
<comment type="caution">
    <text evidence="7">The sequence shown here is derived from an EMBL/GenBank/DDBJ whole genome shotgun (WGS) entry which is preliminary data.</text>
</comment>
<feature type="transmembrane region" description="Helical" evidence="6">
    <location>
        <begin position="101"/>
        <end position="119"/>
    </location>
</feature>